<keyword evidence="7" id="KW-1185">Reference proteome</keyword>
<protein>
    <submittedName>
        <fullName evidence="6">Aminotransferase class I/II-fold pyridoxal phosphate-dependent enzyme</fullName>
    </submittedName>
</protein>
<accession>A0ABU0YMT2</accession>
<dbReference type="Pfam" id="PF00155">
    <property type="entry name" value="Aminotran_1_2"/>
    <property type="match status" value="1"/>
</dbReference>
<organism evidence="6 7">
    <name type="scientific">Dongia sedimenti</name>
    <dbReference type="NCBI Taxonomy" id="3064282"/>
    <lineage>
        <taxon>Bacteria</taxon>
        <taxon>Pseudomonadati</taxon>
        <taxon>Pseudomonadota</taxon>
        <taxon>Alphaproteobacteria</taxon>
        <taxon>Rhodospirillales</taxon>
        <taxon>Dongiaceae</taxon>
        <taxon>Dongia</taxon>
    </lineage>
</organism>
<dbReference type="Gene3D" id="3.40.640.10">
    <property type="entry name" value="Type I PLP-dependent aspartate aminotransferase-like (Major domain)"/>
    <property type="match status" value="1"/>
</dbReference>
<name>A0ABU0YMT2_9PROT</name>
<dbReference type="PROSITE" id="PS00599">
    <property type="entry name" value="AA_TRANSFER_CLASS_2"/>
    <property type="match status" value="1"/>
</dbReference>
<dbReference type="PANTHER" id="PTHR13693:SF3">
    <property type="entry name" value="LD36009P"/>
    <property type="match status" value="1"/>
</dbReference>
<dbReference type="EMBL" id="JAUYVI010000003">
    <property type="protein sequence ID" value="MDQ7247963.1"/>
    <property type="molecule type" value="Genomic_DNA"/>
</dbReference>
<feature type="domain" description="Aminotransferase class I/classII large" evidence="5">
    <location>
        <begin position="46"/>
        <end position="386"/>
    </location>
</feature>
<dbReference type="InterPro" id="IPR015422">
    <property type="entry name" value="PyrdxlP-dep_Trfase_small"/>
</dbReference>
<sequence>MGLFDRFQELRAAHGQIKACGADPFGVKMDRILSSTEAEIEGRHTILCGSNNYLGLTFDADSLAAAKASLDKYGTGTTGSRIANGSYDDHKALEQDLADFYGKQHCMVFTTGYQANLGAISTLAGPGDYLLVDADSHASIYDACRLGHATVIRFKHNDPADLDKRLARLAKEPGNKIVVVEGIYSMLGDHAPLKEFVAVKKKHGAYLLVDEAHSMGVMGKTGRGCLEHDGVDADVDFITGTFSKSMGAIGGFLISDHPDFDILRVACRPYMFTASLPPSIVASVRASLARLRAEPEMMTRLWQNVDTLYDGLQAKGFRLGKQRGPVVAVHINGPELAAMAWHGLLSNGVYVNLALPPATPSGTALLRCSVCAAHTTEQLEQVIEALGEVGRQLGIIPAEDGAGQVRAAAE</sequence>
<evidence type="ECO:0000259" key="5">
    <source>
        <dbReference type="Pfam" id="PF00155"/>
    </source>
</evidence>
<comment type="cofactor">
    <cofactor evidence="1 4">
        <name>pyridoxal 5'-phosphate</name>
        <dbReference type="ChEBI" id="CHEBI:597326"/>
    </cofactor>
</comment>
<dbReference type="InterPro" id="IPR001917">
    <property type="entry name" value="Aminotrans_II_pyridoxalP_BS"/>
</dbReference>
<proteinExistence type="inferred from homology"/>
<dbReference type="InterPro" id="IPR015424">
    <property type="entry name" value="PyrdxlP-dep_Trfase"/>
</dbReference>
<evidence type="ECO:0000256" key="4">
    <source>
        <dbReference type="RuleBase" id="RU003693"/>
    </source>
</evidence>
<comment type="similarity">
    <text evidence="4">Belongs to the class-II pyridoxal-phosphate-dependent aminotransferase family.</text>
</comment>
<dbReference type="GO" id="GO:0008483">
    <property type="term" value="F:transaminase activity"/>
    <property type="evidence" value="ECO:0007669"/>
    <property type="project" value="UniProtKB-KW"/>
</dbReference>
<keyword evidence="2" id="KW-0808">Transferase</keyword>
<evidence type="ECO:0000256" key="1">
    <source>
        <dbReference type="ARBA" id="ARBA00001933"/>
    </source>
</evidence>
<evidence type="ECO:0000313" key="6">
    <source>
        <dbReference type="EMBL" id="MDQ7247963.1"/>
    </source>
</evidence>
<dbReference type="Gene3D" id="3.90.1150.10">
    <property type="entry name" value="Aspartate Aminotransferase, domain 1"/>
    <property type="match status" value="1"/>
</dbReference>
<reference evidence="7" key="1">
    <citation type="submission" date="2023-08" db="EMBL/GenBank/DDBJ databases">
        <title>Rhodospirillaceae gen. nov., a novel taxon isolated from the Yangtze River Yuezi River estuary sludge.</title>
        <authorList>
            <person name="Ruan L."/>
        </authorList>
    </citation>
    <scope>NUCLEOTIDE SEQUENCE [LARGE SCALE GENOMIC DNA]</scope>
    <source>
        <strain evidence="7">R-7</strain>
    </source>
</reference>
<keyword evidence="3 4" id="KW-0663">Pyridoxal phosphate</keyword>
<dbReference type="RefSeq" id="WP_379955408.1">
    <property type="nucleotide sequence ID" value="NZ_JAUYVI010000003.1"/>
</dbReference>
<evidence type="ECO:0000313" key="7">
    <source>
        <dbReference type="Proteomes" id="UP001230156"/>
    </source>
</evidence>
<gene>
    <name evidence="6" type="ORF">Q8A70_09815</name>
</gene>
<dbReference type="InterPro" id="IPR050087">
    <property type="entry name" value="AON_synthase_class-II"/>
</dbReference>
<dbReference type="NCBIfam" id="NF047599">
    <property type="entry name" value="SerpalmtaseBetaP"/>
    <property type="match status" value="1"/>
</dbReference>
<dbReference type="InterPro" id="IPR004839">
    <property type="entry name" value="Aminotransferase_I/II_large"/>
</dbReference>
<keyword evidence="6" id="KW-0032">Aminotransferase</keyword>
<dbReference type="InterPro" id="IPR015421">
    <property type="entry name" value="PyrdxlP-dep_Trfase_major"/>
</dbReference>
<dbReference type="PANTHER" id="PTHR13693">
    <property type="entry name" value="CLASS II AMINOTRANSFERASE/8-AMINO-7-OXONONANOATE SYNTHASE"/>
    <property type="match status" value="1"/>
</dbReference>
<evidence type="ECO:0000256" key="2">
    <source>
        <dbReference type="ARBA" id="ARBA00022679"/>
    </source>
</evidence>
<dbReference type="Proteomes" id="UP001230156">
    <property type="component" value="Unassembled WGS sequence"/>
</dbReference>
<dbReference type="CDD" id="cd06454">
    <property type="entry name" value="KBL_like"/>
    <property type="match status" value="1"/>
</dbReference>
<evidence type="ECO:0000256" key="3">
    <source>
        <dbReference type="ARBA" id="ARBA00022898"/>
    </source>
</evidence>
<comment type="caution">
    <text evidence="6">The sequence shown here is derived from an EMBL/GenBank/DDBJ whole genome shotgun (WGS) entry which is preliminary data.</text>
</comment>
<dbReference type="SUPFAM" id="SSF53383">
    <property type="entry name" value="PLP-dependent transferases"/>
    <property type="match status" value="1"/>
</dbReference>